<evidence type="ECO:0000256" key="1">
    <source>
        <dbReference type="SAM" id="MobiDB-lite"/>
    </source>
</evidence>
<dbReference type="AlphaFoldDB" id="A0A7J7C8Z8"/>
<evidence type="ECO:0000313" key="3">
    <source>
        <dbReference type="EMBL" id="KAF5730405.1"/>
    </source>
</evidence>
<feature type="region of interest" description="Disordered" evidence="1">
    <location>
        <begin position="220"/>
        <end position="268"/>
    </location>
</feature>
<reference evidence="3 4" key="1">
    <citation type="journal article" date="2020" name="Nat. Commun.">
        <title>Genome of Tripterygium wilfordii and identification of cytochrome P450 involved in triptolide biosynthesis.</title>
        <authorList>
            <person name="Tu L."/>
            <person name="Su P."/>
            <person name="Zhang Z."/>
            <person name="Gao L."/>
            <person name="Wang J."/>
            <person name="Hu T."/>
            <person name="Zhou J."/>
            <person name="Zhang Y."/>
            <person name="Zhao Y."/>
            <person name="Liu Y."/>
            <person name="Song Y."/>
            <person name="Tong Y."/>
            <person name="Lu Y."/>
            <person name="Yang J."/>
            <person name="Xu C."/>
            <person name="Jia M."/>
            <person name="Peters R.J."/>
            <person name="Huang L."/>
            <person name="Gao W."/>
        </authorList>
    </citation>
    <scope>NUCLEOTIDE SEQUENCE [LARGE SCALE GENOMIC DNA]</scope>
    <source>
        <strain evidence="4">cv. XIE 37</strain>
        <tissue evidence="3">Leaf</tissue>
    </source>
</reference>
<evidence type="ECO:0000259" key="2">
    <source>
        <dbReference type="Pfam" id="PF25896"/>
    </source>
</evidence>
<dbReference type="InterPro" id="IPR058942">
    <property type="entry name" value="AT3G52170-like"/>
</dbReference>
<dbReference type="PANTHER" id="PTHR34568">
    <property type="entry name" value="RRM DOMAIN-CONTAINING PROTEIN"/>
    <property type="match status" value="1"/>
</dbReference>
<sequence length="369" mass="41086">MKIQIIKGGLSFGARSTAARFSGNGFTKVNYTICQSNIHSRGRSYAASVPSDLPKPQAVRKRVSRCERQAMVEAYVNKYRGTHAGNFPTASNAKKQVGGCYYVVKKIIQELEYKSKMSLSNTGNEESVAKERINENASRGKIEIEKVSIGKMAVNAEVQNGRPAAINDVDTVDASDKHLEVEKQWDTSSWNGRTLSEEGAHPDVIAAQTRAFRGIVVDPGLEKPESAKTEEGDLDPSDLVPSKSHLKQEKEEVSQPCFGEPRDSDKEEFKDAHSDFVAIGNQPPEAESKGGMHLHFEFKEEDKRQHTVSEDLVDLKSENEQDHASPVPEKYAIYRSDDQTTDVELPKKSTLWGNLKSFADGIMNIWRKR</sequence>
<name>A0A7J7C8Z8_TRIWF</name>
<feature type="domain" description="AT3G52170-like helix-turn-helix" evidence="2">
    <location>
        <begin position="64"/>
        <end position="113"/>
    </location>
</feature>
<dbReference type="EMBL" id="JAAARO010000020">
    <property type="protein sequence ID" value="KAF5730405.1"/>
    <property type="molecule type" value="Genomic_DNA"/>
</dbReference>
<dbReference type="PANTHER" id="PTHR34568:SF4">
    <property type="entry name" value="OS02G0638000 PROTEIN"/>
    <property type="match status" value="1"/>
</dbReference>
<comment type="caution">
    <text evidence="3">The sequence shown here is derived from an EMBL/GenBank/DDBJ whole genome shotgun (WGS) entry which is preliminary data.</text>
</comment>
<feature type="compositionally biased region" description="Basic and acidic residues" evidence="1">
    <location>
        <begin position="220"/>
        <end position="231"/>
    </location>
</feature>
<dbReference type="OrthoDB" id="1930826at2759"/>
<dbReference type="Proteomes" id="UP000593562">
    <property type="component" value="Unassembled WGS sequence"/>
</dbReference>
<dbReference type="InterPro" id="IPR058941">
    <property type="entry name" value="HTH_AT3G52170-like"/>
</dbReference>
<organism evidence="3 4">
    <name type="scientific">Tripterygium wilfordii</name>
    <name type="common">Thunder God vine</name>
    <dbReference type="NCBI Taxonomy" id="458696"/>
    <lineage>
        <taxon>Eukaryota</taxon>
        <taxon>Viridiplantae</taxon>
        <taxon>Streptophyta</taxon>
        <taxon>Embryophyta</taxon>
        <taxon>Tracheophyta</taxon>
        <taxon>Spermatophyta</taxon>
        <taxon>Magnoliopsida</taxon>
        <taxon>eudicotyledons</taxon>
        <taxon>Gunneridae</taxon>
        <taxon>Pentapetalae</taxon>
        <taxon>rosids</taxon>
        <taxon>fabids</taxon>
        <taxon>Celastrales</taxon>
        <taxon>Celastraceae</taxon>
        <taxon>Tripterygium</taxon>
    </lineage>
</organism>
<keyword evidence="4" id="KW-1185">Reference proteome</keyword>
<evidence type="ECO:0000313" key="4">
    <source>
        <dbReference type="Proteomes" id="UP000593562"/>
    </source>
</evidence>
<gene>
    <name evidence="3" type="ORF">HS088_TW20G00778</name>
</gene>
<dbReference type="InParanoid" id="A0A7J7C8Z8"/>
<proteinExistence type="predicted"/>
<accession>A0A7J7C8Z8</accession>
<dbReference type="Pfam" id="PF25896">
    <property type="entry name" value="HTH_AT3G52170"/>
    <property type="match status" value="1"/>
</dbReference>
<protein>
    <recommendedName>
        <fullName evidence="2">AT3G52170-like helix-turn-helix domain-containing protein</fullName>
    </recommendedName>
</protein>